<gene>
    <name evidence="5" type="ORF">FA014_07895</name>
</gene>
<evidence type="ECO:0000256" key="1">
    <source>
        <dbReference type="ARBA" id="ARBA00008853"/>
    </source>
</evidence>
<dbReference type="GO" id="GO:0005509">
    <property type="term" value="F:calcium ion binding"/>
    <property type="evidence" value="ECO:0007669"/>
    <property type="project" value="TreeGrafter"/>
</dbReference>
<dbReference type="PANTHER" id="PTHR10907">
    <property type="entry name" value="REGUCALCIN"/>
    <property type="match status" value="1"/>
</dbReference>
<feature type="domain" description="SMP-30/Gluconolactonase/LRE-like region" evidence="4">
    <location>
        <begin position="40"/>
        <end position="287"/>
    </location>
</feature>
<dbReference type="InterPro" id="IPR005511">
    <property type="entry name" value="SMP-30"/>
</dbReference>
<comment type="cofactor">
    <cofactor evidence="3">
        <name>Zn(2+)</name>
        <dbReference type="ChEBI" id="CHEBI:29105"/>
    </cofactor>
    <text evidence="3">Binds 1 divalent metal cation per subunit.</text>
</comment>
<accession>A0A7Z8JZL5</accession>
<keyword evidence="3" id="KW-0862">Zinc</keyword>
<proteinExistence type="inferred from homology"/>
<evidence type="ECO:0000259" key="4">
    <source>
        <dbReference type="Pfam" id="PF08450"/>
    </source>
</evidence>
<evidence type="ECO:0000256" key="2">
    <source>
        <dbReference type="PIRSR" id="PIRSR605511-1"/>
    </source>
</evidence>
<keyword evidence="3" id="KW-0479">Metal-binding</keyword>
<dbReference type="GO" id="GO:0004341">
    <property type="term" value="F:gluconolactonase activity"/>
    <property type="evidence" value="ECO:0007669"/>
    <property type="project" value="TreeGrafter"/>
</dbReference>
<feature type="binding site" evidence="3">
    <location>
        <position position="144"/>
    </location>
    <ligand>
        <name>substrate</name>
    </ligand>
</feature>
<reference evidence="5 6" key="1">
    <citation type="submission" date="2019-05" db="EMBL/GenBank/DDBJ databases">
        <title>Genome sequence of Cellulomonas hominis strain CS1.</title>
        <authorList>
            <person name="Belmont J."/>
            <person name="Maclea K.S."/>
        </authorList>
    </citation>
    <scope>NUCLEOTIDE SEQUENCE [LARGE SCALE GENOMIC DNA]</scope>
    <source>
        <strain evidence="5 6">CS1</strain>
    </source>
</reference>
<dbReference type="InterPro" id="IPR013658">
    <property type="entry name" value="SGL"/>
</dbReference>
<dbReference type="Proteomes" id="UP000308121">
    <property type="component" value="Unassembled WGS sequence"/>
</dbReference>
<feature type="binding site" evidence="3">
    <location>
        <position position="228"/>
    </location>
    <ligand>
        <name>a divalent metal cation</name>
        <dbReference type="ChEBI" id="CHEBI:60240"/>
    </ligand>
</feature>
<comment type="similarity">
    <text evidence="1">Belongs to the SMP-30/CGR1 family.</text>
</comment>
<dbReference type="EMBL" id="SZYE01000045">
    <property type="protein sequence ID" value="TKR24076.1"/>
    <property type="molecule type" value="Genomic_DNA"/>
</dbReference>
<evidence type="ECO:0000313" key="5">
    <source>
        <dbReference type="EMBL" id="TKR24076.1"/>
    </source>
</evidence>
<dbReference type="OrthoDB" id="2633250at2"/>
<sequence length="315" mass="32061">MPGVTDLRTVPLPDRRIDTRDLVPPDAPGARVLGEVRARLGERPVHDARDGSVVWVDIDACSVHRWAGGDHARDAVTSVPSPVSLAWPAARGGLLLATADGLGVHDGTTLGPLTRPEGMPAGYRFNDGACDGAGRLWVATMPRDGSVGDGTLYRVAERAGGDGALEVTAAITGVGCGNGVQWSPDGATLYLTDTGTRTVYRAPYDRATGTVGAPEAFLALDPAGPQPDGTTVDADGCLWVALYGGGAVLRFAPDGTPLGAVRVPTARVTCLGFGAPGSGRAYVTTAHADGDPLAGAVLGVDVPVDGLPVRAFGEG</sequence>
<dbReference type="GO" id="GO:0019853">
    <property type="term" value="P:L-ascorbic acid biosynthetic process"/>
    <property type="evidence" value="ECO:0007669"/>
    <property type="project" value="TreeGrafter"/>
</dbReference>
<feature type="binding site" evidence="3">
    <location>
        <position position="178"/>
    </location>
    <ligand>
        <name>a divalent metal cation</name>
        <dbReference type="ChEBI" id="CHEBI:60240"/>
    </ligand>
</feature>
<evidence type="ECO:0000256" key="3">
    <source>
        <dbReference type="PIRSR" id="PIRSR605511-2"/>
    </source>
</evidence>
<dbReference type="PANTHER" id="PTHR10907:SF47">
    <property type="entry name" value="REGUCALCIN"/>
    <property type="match status" value="1"/>
</dbReference>
<organism evidence="5 6">
    <name type="scientific">Cellulomonas hominis</name>
    <dbReference type="NCBI Taxonomy" id="156981"/>
    <lineage>
        <taxon>Bacteria</taxon>
        <taxon>Bacillati</taxon>
        <taxon>Actinomycetota</taxon>
        <taxon>Actinomycetes</taxon>
        <taxon>Micrococcales</taxon>
        <taxon>Cellulomonadaceae</taxon>
        <taxon>Cellulomonas</taxon>
    </lineage>
</organism>
<protein>
    <submittedName>
        <fullName evidence="5">SMP-30/gluconolactonase/LRE family protein</fullName>
    </submittedName>
</protein>
<dbReference type="InterPro" id="IPR011042">
    <property type="entry name" value="6-blade_b-propeller_TolB-like"/>
</dbReference>
<dbReference type="AlphaFoldDB" id="A0A7Z8JZL5"/>
<dbReference type="Gene3D" id="2.120.10.30">
    <property type="entry name" value="TolB, C-terminal domain"/>
    <property type="match status" value="1"/>
</dbReference>
<feature type="binding site" evidence="3">
    <location>
        <position position="126"/>
    </location>
    <ligand>
        <name>substrate</name>
    </ligand>
</feature>
<name>A0A7Z8JZL5_9CELL</name>
<evidence type="ECO:0000313" key="6">
    <source>
        <dbReference type="Proteomes" id="UP000308121"/>
    </source>
</evidence>
<dbReference type="SUPFAM" id="SSF63829">
    <property type="entry name" value="Calcium-dependent phosphotriesterase"/>
    <property type="match status" value="1"/>
</dbReference>
<dbReference type="PRINTS" id="PR01790">
    <property type="entry name" value="SMP30FAMILY"/>
</dbReference>
<feature type="binding site" evidence="3">
    <location>
        <position position="124"/>
    </location>
    <ligand>
        <name>substrate</name>
    </ligand>
</feature>
<dbReference type="Pfam" id="PF08450">
    <property type="entry name" value="SGL"/>
    <property type="match status" value="1"/>
</dbReference>
<comment type="caution">
    <text evidence="5">The sequence shown here is derived from an EMBL/GenBank/DDBJ whole genome shotgun (WGS) entry which is preliminary data.</text>
</comment>
<feature type="active site" description="Proton donor/acceptor" evidence="2">
    <location>
        <position position="228"/>
    </location>
</feature>
<feature type="binding site" evidence="3">
    <location>
        <position position="42"/>
    </location>
    <ligand>
        <name>a divalent metal cation</name>
        <dbReference type="ChEBI" id="CHEBI:60240"/>
    </ligand>
</feature>